<keyword evidence="3" id="KW-1185">Reference proteome</keyword>
<protein>
    <submittedName>
        <fullName evidence="2">Conjugative transposon protein TraN</fullName>
    </submittedName>
</protein>
<dbReference type="InterPro" id="IPR022298">
    <property type="entry name" value="Conjug_transposon_TraN"/>
</dbReference>
<evidence type="ECO:0000256" key="1">
    <source>
        <dbReference type="SAM" id="SignalP"/>
    </source>
</evidence>
<evidence type="ECO:0000313" key="2">
    <source>
        <dbReference type="EMBL" id="MBO3272959.1"/>
    </source>
</evidence>
<evidence type="ECO:0000313" key="3">
    <source>
        <dbReference type="Proteomes" id="UP000670527"/>
    </source>
</evidence>
<name>A0ABS3TH26_9BACT</name>
<sequence length="327" mass="36316">MRLSLNLACLGLFALSLSALPATAQKSIARGSMTKAQLLGDFSTPKSSVAAEPAAAVAPAPLGPKMLSLGEQNFIGSYHLSVGFQKTTHLVFPYAVTYVDLGNSGIIADKAQGAENIVKLKANLQGFPQTNMTVVTADGRLYSFLIDYEKDPRVLNYNLTTGAGDASPVMPLAMFSNLSMTQTEMENYSRSVLKKKKMLRTKEVKDDITFALQGMYTKDDMFFLPLYMYNKSNINYDVDFIKFYIRDKKVTKRTAIQESELSPVFVYNATQTMIPGPGSMDQVYVLRKFTIPDDKTLVVEMFERGGGRHLTFNVTNEDILKARKLKR</sequence>
<organism evidence="2 3">
    <name type="scientific">Hymenobacter defluvii</name>
    <dbReference type="NCBI Taxonomy" id="2054411"/>
    <lineage>
        <taxon>Bacteria</taxon>
        <taxon>Pseudomonadati</taxon>
        <taxon>Bacteroidota</taxon>
        <taxon>Cytophagia</taxon>
        <taxon>Cytophagales</taxon>
        <taxon>Hymenobacteraceae</taxon>
        <taxon>Hymenobacter</taxon>
    </lineage>
</organism>
<keyword evidence="1" id="KW-0732">Signal</keyword>
<feature type="chain" id="PRO_5045835415" evidence="1">
    <location>
        <begin position="25"/>
        <end position="327"/>
    </location>
</feature>
<dbReference type="Proteomes" id="UP000670527">
    <property type="component" value="Unassembled WGS sequence"/>
</dbReference>
<dbReference type="Pfam" id="PF13595">
    <property type="entry name" value="DUF4138"/>
    <property type="match status" value="1"/>
</dbReference>
<proteinExistence type="predicted"/>
<feature type="signal peptide" evidence="1">
    <location>
        <begin position="1"/>
        <end position="24"/>
    </location>
</feature>
<gene>
    <name evidence="2" type="primary">traN</name>
    <name evidence="2" type="ORF">J4D97_20080</name>
</gene>
<accession>A0ABS3TH26</accession>
<reference evidence="2 3" key="1">
    <citation type="submission" date="2021-03" db="EMBL/GenBank/DDBJ databases">
        <authorList>
            <person name="Kim M.K."/>
        </authorList>
    </citation>
    <scope>NUCLEOTIDE SEQUENCE [LARGE SCALE GENOMIC DNA]</scope>
    <source>
        <strain evidence="2 3">BT507</strain>
    </source>
</reference>
<comment type="caution">
    <text evidence="2">The sequence shown here is derived from an EMBL/GenBank/DDBJ whole genome shotgun (WGS) entry which is preliminary data.</text>
</comment>
<dbReference type="RefSeq" id="WP_208309124.1">
    <property type="nucleotide sequence ID" value="NZ_JAGETX010000021.1"/>
</dbReference>
<dbReference type="EMBL" id="JAGETX010000021">
    <property type="protein sequence ID" value="MBO3272959.1"/>
    <property type="molecule type" value="Genomic_DNA"/>
</dbReference>
<dbReference type="NCBIfam" id="TIGR03780">
    <property type="entry name" value="Bac_Flav_CT_N"/>
    <property type="match status" value="1"/>
</dbReference>